<evidence type="ECO:0000313" key="3">
    <source>
        <dbReference type="EMBL" id="MBE5024542.1"/>
    </source>
</evidence>
<organism evidence="3 4">
    <name type="scientific">Thermophilibacter gallinarum</name>
    <dbReference type="NCBI Taxonomy" id="2779357"/>
    <lineage>
        <taxon>Bacteria</taxon>
        <taxon>Bacillati</taxon>
        <taxon>Actinomycetota</taxon>
        <taxon>Coriobacteriia</taxon>
        <taxon>Coriobacteriales</taxon>
        <taxon>Atopobiaceae</taxon>
        <taxon>Thermophilibacter</taxon>
    </lineage>
</organism>
<proteinExistence type="predicted"/>
<dbReference type="InterPro" id="IPR029044">
    <property type="entry name" value="Nucleotide-diphossugar_trans"/>
</dbReference>
<feature type="domain" description="DUF4422" evidence="2">
    <location>
        <begin position="380"/>
        <end position="620"/>
    </location>
</feature>
<evidence type="ECO:0000259" key="2">
    <source>
        <dbReference type="Pfam" id="PF14393"/>
    </source>
</evidence>
<dbReference type="SUPFAM" id="SSF53448">
    <property type="entry name" value="Nucleotide-diphospho-sugar transferases"/>
    <property type="match status" value="2"/>
</dbReference>
<dbReference type="PANTHER" id="PTHR22916">
    <property type="entry name" value="GLYCOSYLTRANSFERASE"/>
    <property type="match status" value="1"/>
</dbReference>
<evidence type="ECO:0000313" key="4">
    <source>
        <dbReference type="Proteomes" id="UP001194273"/>
    </source>
</evidence>
<feature type="domain" description="Glycosyltransferase 2-like" evidence="1">
    <location>
        <begin position="5"/>
        <end position="121"/>
    </location>
</feature>
<dbReference type="InterPro" id="IPR002495">
    <property type="entry name" value="Glyco_trans_8"/>
</dbReference>
<dbReference type="Pfam" id="PF14393">
    <property type="entry name" value="DUF4422"/>
    <property type="match status" value="1"/>
</dbReference>
<reference evidence="3 4" key="1">
    <citation type="submission" date="2020-10" db="EMBL/GenBank/DDBJ databases">
        <title>ChiBAC.</title>
        <authorList>
            <person name="Zenner C."/>
            <person name="Hitch T.C.A."/>
            <person name="Clavel T."/>
        </authorList>
    </citation>
    <scope>NUCLEOTIDE SEQUENCE [LARGE SCALE GENOMIC DNA]</scope>
    <source>
        <strain evidence="3 4">DSM 107455</strain>
    </source>
</reference>
<keyword evidence="4" id="KW-1185">Reference proteome</keyword>
<gene>
    <name evidence="3" type="ORF">INF26_06725</name>
</gene>
<dbReference type="EMBL" id="JADCJZ010000003">
    <property type="protein sequence ID" value="MBE5024542.1"/>
    <property type="molecule type" value="Genomic_DNA"/>
</dbReference>
<accession>A0ABR9QUU4</accession>
<dbReference type="Gene3D" id="3.90.550.10">
    <property type="entry name" value="Spore Coat Polysaccharide Biosynthesis Protein SpsA, Chain A"/>
    <property type="match status" value="2"/>
</dbReference>
<dbReference type="InterPro" id="IPR025536">
    <property type="entry name" value="DUF4422"/>
</dbReference>
<dbReference type="CDD" id="cd04194">
    <property type="entry name" value="GT8_A4GalT_like"/>
    <property type="match status" value="1"/>
</dbReference>
<dbReference type="Pfam" id="PF00535">
    <property type="entry name" value="Glycos_transf_2"/>
    <property type="match status" value="1"/>
</dbReference>
<dbReference type="Pfam" id="PF01501">
    <property type="entry name" value="Glyco_transf_8"/>
    <property type="match status" value="1"/>
</dbReference>
<dbReference type="CDD" id="cd00761">
    <property type="entry name" value="Glyco_tranf_GTA_type"/>
    <property type="match status" value="1"/>
</dbReference>
<dbReference type="RefSeq" id="WP_193530139.1">
    <property type="nucleotide sequence ID" value="NZ_JADCJZ010000003.1"/>
</dbReference>
<name>A0ABR9QUU4_9ACTN</name>
<evidence type="ECO:0000259" key="1">
    <source>
        <dbReference type="Pfam" id="PF00535"/>
    </source>
</evidence>
<sequence length="1000" mass="113801">MPRFSVCVSSYNDAEYLPLCIKSVTEQLFSDFELIIVNDGSEDDSGTVLQAFANVDSRIVPINKEVNQGVHRGRMDAVAAATGDYILFLDSDDCLAPGTLEALDSVLTRTNADYLHFGMRVIPGASIDVQTANSLARQANANPGGLSALDVMRASYLTFDCDWRVTQRVFSASLAKRAFSLMEGDGFGVGEDAYENFVLCALASRIRYANTIIGYEYYLSRGGTGFKDLDASSWRANMKAYMACSDAAMRFAGDDRNLLEYAASLRKKLIESGMNDWNERLCVDERARMLSHAIDLCGNEIVATHLMRFARDEAYAALMHDEMFDDESSYYALYEQAKGLAGNLGVNSKDFLCYYVKAKSHIEDLRRRATVASYSGSDIRIFVSTHKNVNAFDSVILQPVQVGCALRNDRFSWALHDDEGSNISQLNAMYCELTTQYWAWKNTVSTYVGFCHYRRYFDFNPEWHKENEFGEIIDGSIDEASQVKYLLDDMTIADTVRSFDVIATPSIDVCKFMGPGATIRSHYAAAPHLHVEDLDRVMDIVIERDASYKEDVKTLLCGHKARFCNMFIMRRDIFDEYCSWMFPILEEFCRRTDMSRYSKEGLRTPGHLSERLLNIFLLHNERLGRSWRIGELQCVHFEHPEYQPDLEIPIKLDDARPVIPIVFAADNNYVPMLATTVYSAMANASRAYRYDVVVLHRDISWENRDLMSGWLGKLDGVSVRFHNVGNIIGKYKLTTSNAHISVETYYRFLVQELLPFYDKVIYLDSDLIVKGDISELFSVELGDNLLAAVPDIDFAGNVNMKDGKRVRYAREVLHLEDPFAYFQAGVLLLNTRAMRDAHPMTQWLEYASDDKLIYNDQDVLNAHCEGRVVFLDFEWNVMIDCAERIGAVFSFAPGEMYDAFLRSRSQEKIVHYAGFEKPWNTPDCDRAELYWSYARRTPFYESLLARFVGMAKSDTSDPIQHERAISQENAVRWIADSILPLGSNRREAVKAFVRGIRGRK</sequence>
<dbReference type="InterPro" id="IPR001173">
    <property type="entry name" value="Glyco_trans_2-like"/>
</dbReference>
<dbReference type="Proteomes" id="UP001194273">
    <property type="component" value="Unassembled WGS sequence"/>
</dbReference>
<dbReference type="PANTHER" id="PTHR22916:SF3">
    <property type="entry name" value="UDP-GLCNAC:BETAGAL BETA-1,3-N-ACETYLGLUCOSAMINYLTRANSFERASE-LIKE PROTEIN 1"/>
    <property type="match status" value="1"/>
</dbReference>
<comment type="caution">
    <text evidence="3">The sequence shown here is derived from an EMBL/GenBank/DDBJ whole genome shotgun (WGS) entry which is preliminary data.</text>
</comment>
<protein>
    <submittedName>
        <fullName evidence="3">DUF4422 domain-containing protein</fullName>
    </submittedName>
</protein>